<evidence type="ECO:0008006" key="3">
    <source>
        <dbReference type="Google" id="ProtNLM"/>
    </source>
</evidence>
<dbReference type="EMBL" id="QDDL01000007">
    <property type="protein sequence ID" value="PVZ66649.1"/>
    <property type="molecule type" value="Genomic_DNA"/>
</dbReference>
<dbReference type="AlphaFoldDB" id="A0A2V1GQT5"/>
<keyword evidence="2" id="KW-1185">Reference proteome</keyword>
<evidence type="ECO:0000313" key="2">
    <source>
        <dbReference type="Proteomes" id="UP000244906"/>
    </source>
</evidence>
<dbReference type="PROSITE" id="PS51257">
    <property type="entry name" value="PROKAR_LIPOPROTEIN"/>
    <property type="match status" value="1"/>
</dbReference>
<sequence length="134" mass="15164">MHYDKKKTFTCIMFMLLFGCSAEVDKGALSDQQICKGTIAAVMGRAPEIVKIDSVQGSVTHLSYIRPNDGKHWIYRCKLQGNRVIWATDTGRWRTDQYDSKITFSVNGNSLNIIQKYSDDSEGTKTYNKKQLGS</sequence>
<gene>
    <name evidence="1" type="ORF">DC094_15375</name>
</gene>
<dbReference type="Proteomes" id="UP000244906">
    <property type="component" value="Unassembled WGS sequence"/>
</dbReference>
<dbReference type="RefSeq" id="WP_116688013.1">
    <property type="nucleotide sequence ID" value="NZ_CAWNYD010000007.1"/>
</dbReference>
<comment type="caution">
    <text evidence="1">The sequence shown here is derived from an EMBL/GenBank/DDBJ whole genome shotgun (WGS) entry which is preliminary data.</text>
</comment>
<organism evidence="1 2">
    <name type="scientific">Pelagibaculum spongiae</name>
    <dbReference type="NCBI Taxonomy" id="2080658"/>
    <lineage>
        <taxon>Bacteria</taxon>
        <taxon>Pseudomonadati</taxon>
        <taxon>Pseudomonadota</taxon>
        <taxon>Gammaproteobacteria</taxon>
        <taxon>Oceanospirillales</taxon>
        <taxon>Pelagibaculum</taxon>
    </lineage>
</organism>
<accession>A0A2V1GQT5</accession>
<reference evidence="1 2" key="1">
    <citation type="submission" date="2018-04" db="EMBL/GenBank/DDBJ databases">
        <title>Thalassorhabdus spongiae gen. nov., sp. nov., isolated from a marine sponge in South-West Iceland.</title>
        <authorList>
            <person name="Knobloch S."/>
            <person name="Daussin A."/>
            <person name="Johannsson R."/>
            <person name="Marteinsson V.T."/>
        </authorList>
    </citation>
    <scope>NUCLEOTIDE SEQUENCE [LARGE SCALE GENOMIC DNA]</scope>
    <source>
        <strain evidence="1 2">Hp12</strain>
    </source>
</reference>
<proteinExistence type="predicted"/>
<dbReference type="OrthoDB" id="6402870at2"/>
<name>A0A2V1GQT5_9GAMM</name>
<evidence type="ECO:0000313" key="1">
    <source>
        <dbReference type="EMBL" id="PVZ66649.1"/>
    </source>
</evidence>
<protein>
    <recommendedName>
        <fullName evidence="3">Lipoprotein</fullName>
    </recommendedName>
</protein>